<organism evidence="1 2">
    <name type="scientific">Avena sativa</name>
    <name type="common">Oat</name>
    <dbReference type="NCBI Taxonomy" id="4498"/>
    <lineage>
        <taxon>Eukaryota</taxon>
        <taxon>Viridiplantae</taxon>
        <taxon>Streptophyta</taxon>
        <taxon>Embryophyta</taxon>
        <taxon>Tracheophyta</taxon>
        <taxon>Spermatophyta</taxon>
        <taxon>Magnoliopsida</taxon>
        <taxon>Liliopsida</taxon>
        <taxon>Poales</taxon>
        <taxon>Poaceae</taxon>
        <taxon>BOP clade</taxon>
        <taxon>Pooideae</taxon>
        <taxon>Poodae</taxon>
        <taxon>Poeae</taxon>
        <taxon>Poeae Chloroplast Group 1 (Aveneae type)</taxon>
        <taxon>Aveninae</taxon>
        <taxon>Avena</taxon>
    </lineage>
</organism>
<protein>
    <submittedName>
        <fullName evidence="1">Uncharacterized protein</fullName>
    </submittedName>
</protein>
<dbReference type="EnsemblPlants" id="AVESA.00010b.r2.4CG1285880.1">
    <property type="protein sequence ID" value="AVESA.00010b.r2.4CG1285880.1.CDS"/>
    <property type="gene ID" value="AVESA.00010b.r2.4CG1285880"/>
</dbReference>
<reference evidence="1" key="2">
    <citation type="submission" date="2025-09" db="UniProtKB">
        <authorList>
            <consortium name="EnsemblPlants"/>
        </authorList>
    </citation>
    <scope>IDENTIFICATION</scope>
</reference>
<dbReference type="Proteomes" id="UP001732700">
    <property type="component" value="Chromosome 4C"/>
</dbReference>
<reference evidence="1" key="1">
    <citation type="submission" date="2021-05" db="EMBL/GenBank/DDBJ databases">
        <authorList>
            <person name="Scholz U."/>
            <person name="Mascher M."/>
            <person name="Fiebig A."/>
        </authorList>
    </citation>
    <scope>NUCLEOTIDE SEQUENCE [LARGE SCALE GENOMIC DNA]</scope>
</reference>
<evidence type="ECO:0000313" key="1">
    <source>
        <dbReference type="EnsemblPlants" id="AVESA.00010b.r2.4CG1285880.1.CDS"/>
    </source>
</evidence>
<evidence type="ECO:0000313" key="2">
    <source>
        <dbReference type="Proteomes" id="UP001732700"/>
    </source>
</evidence>
<keyword evidence="2" id="KW-1185">Reference proteome</keyword>
<proteinExistence type="predicted"/>
<accession>A0ACD5WSK3</accession>
<name>A0ACD5WSK3_AVESA</name>
<sequence length="252" mass="27864">MSDLGLLSFYLGIEVHQDHSGITLRQTAYAKRIVELAGLTDCNPALTPMEERLKLSRDSTAEEVDATQYRRLVGSLRYLAHTRPDLAFSVGYVSRFMQRPTTEHQQAVKRIVRYVAGTLDHGLYYPRCPGAAHFVRYSDSDHAGDIDTSKSTSGILLFLGKCLVSWQSVKQQVVAMSSCEAEYIAASTACTQALWLARLLGDLLGRDTSAVQLMVDSKSALALAKNPVFHERSKHIRVSKDGQLGAARIKHP</sequence>